<organism evidence="1 2">
    <name type="scientific">Xylaria bambusicola</name>
    <dbReference type="NCBI Taxonomy" id="326684"/>
    <lineage>
        <taxon>Eukaryota</taxon>
        <taxon>Fungi</taxon>
        <taxon>Dikarya</taxon>
        <taxon>Ascomycota</taxon>
        <taxon>Pezizomycotina</taxon>
        <taxon>Sordariomycetes</taxon>
        <taxon>Xylariomycetidae</taxon>
        <taxon>Xylariales</taxon>
        <taxon>Xylariaceae</taxon>
        <taxon>Xylaria</taxon>
    </lineage>
</organism>
<accession>A0AAN7Z2L4</accession>
<evidence type="ECO:0000313" key="2">
    <source>
        <dbReference type="Proteomes" id="UP001305414"/>
    </source>
</evidence>
<sequence>MRWPLSPSRDRVALPQQFFVHKSQAKSPNIVPIAASTTIQHTTFPDDGDDADLRQFSTSCIAEFYLFSLTCPACQLRNKTLYSHLSKHKAHISGCLGQPPLVDRPRTALCLAVEAFPQSPSISTFQHHAKSSTLLRDAVARLGEDDKGRALLMRQ</sequence>
<proteinExistence type="predicted"/>
<protein>
    <submittedName>
        <fullName evidence="1">Uncharacterized protein</fullName>
    </submittedName>
</protein>
<dbReference type="AlphaFoldDB" id="A0AAN7Z2L4"/>
<reference evidence="1 2" key="1">
    <citation type="submission" date="2023-10" db="EMBL/GenBank/DDBJ databases">
        <title>Draft genome sequence of Xylaria bambusicola isolate GMP-LS, the root and basal stem rot pathogen of sugarcane in Indonesia.</title>
        <authorList>
            <person name="Selvaraj P."/>
            <person name="Muralishankar V."/>
            <person name="Muruganantham S."/>
            <person name="Sp S."/>
            <person name="Haryani S."/>
            <person name="Lau K.J.X."/>
            <person name="Naqvi N.I."/>
        </authorList>
    </citation>
    <scope>NUCLEOTIDE SEQUENCE [LARGE SCALE GENOMIC DNA]</scope>
    <source>
        <strain evidence="1">GMP-LS</strain>
    </source>
</reference>
<gene>
    <name evidence="1" type="ORF">RRF57_010293</name>
</gene>
<evidence type="ECO:0000313" key="1">
    <source>
        <dbReference type="EMBL" id="KAK5634580.1"/>
    </source>
</evidence>
<keyword evidence="2" id="KW-1185">Reference proteome</keyword>
<dbReference type="EMBL" id="JAWHQM010000043">
    <property type="protein sequence ID" value="KAK5634580.1"/>
    <property type="molecule type" value="Genomic_DNA"/>
</dbReference>
<dbReference type="Proteomes" id="UP001305414">
    <property type="component" value="Unassembled WGS sequence"/>
</dbReference>
<name>A0AAN7Z2L4_9PEZI</name>
<comment type="caution">
    <text evidence="1">The sequence shown here is derived from an EMBL/GenBank/DDBJ whole genome shotgun (WGS) entry which is preliminary data.</text>
</comment>